<comment type="caution">
    <text evidence="4">The sequence shown here is derived from an EMBL/GenBank/DDBJ whole genome shotgun (WGS) entry which is preliminary data.</text>
</comment>
<keyword evidence="2" id="KW-0521">NADP</keyword>
<dbReference type="Gene3D" id="3.90.25.10">
    <property type="entry name" value="UDP-galactose 4-epimerase, domain 1"/>
    <property type="match status" value="1"/>
</dbReference>
<proteinExistence type="inferred from homology"/>
<keyword evidence="5" id="KW-1185">Reference proteome</keyword>
<evidence type="ECO:0000313" key="4">
    <source>
        <dbReference type="EMBL" id="MBF8189969.1"/>
    </source>
</evidence>
<dbReference type="InterPro" id="IPR008030">
    <property type="entry name" value="NmrA-like"/>
</dbReference>
<evidence type="ECO:0000256" key="2">
    <source>
        <dbReference type="ARBA" id="ARBA00022857"/>
    </source>
</evidence>
<dbReference type="InterPro" id="IPR036291">
    <property type="entry name" value="NAD(P)-bd_dom_sf"/>
</dbReference>
<dbReference type="SUPFAM" id="SSF51735">
    <property type="entry name" value="NAD(P)-binding Rossmann-fold domains"/>
    <property type="match status" value="1"/>
</dbReference>
<dbReference type="Proteomes" id="UP000605361">
    <property type="component" value="Unassembled WGS sequence"/>
</dbReference>
<sequence>MATPQHRSLSSTAAARRAGKPILVTGATGRQGGATAVRLLADGWPVRVLVREPAAAAVRELAAAGAEPLQGDLDDPGSLKAAMAGAHGVFAVTPDDLDSEREIRRGRHLADAAAAAGVAHLVFTSVGGAERGTGISYWESKWAIERHIAALGLPATVLRPVRFMENHAIPGLRLGGISADGVLRHLFGSDVPVQLIAVTDIGAFAALAFADPAAYLGQALELAGDELTPDATVRLISRHLGRQITYQQVAGEGLSMDTARAFTAQRGLWRADITALRHRHPGLLDFPAWLERGGARAIAALLDG</sequence>
<name>A0A931AF78_9ACTN</name>
<feature type="domain" description="NmrA-like" evidence="3">
    <location>
        <begin position="20"/>
        <end position="252"/>
    </location>
</feature>
<dbReference type="EMBL" id="JADOGI010000107">
    <property type="protein sequence ID" value="MBF8189969.1"/>
    <property type="molecule type" value="Genomic_DNA"/>
</dbReference>
<reference evidence="4" key="1">
    <citation type="submission" date="2020-11" db="EMBL/GenBank/DDBJ databases">
        <title>Whole-genome analyses of Nonomuraea sp. K274.</title>
        <authorList>
            <person name="Veyisoglu A."/>
        </authorList>
    </citation>
    <scope>NUCLEOTIDE SEQUENCE</scope>
    <source>
        <strain evidence="4">K274</strain>
    </source>
</reference>
<dbReference type="AlphaFoldDB" id="A0A931AF78"/>
<protein>
    <submittedName>
        <fullName evidence="4">NmrA family NAD(P)-binding protein</fullName>
    </submittedName>
</protein>
<dbReference type="PANTHER" id="PTHR42748">
    <property type="entry name" value="NITROGEN METABOLITE REPRESSION PROTEIN NMRA FAMILY MEMBER"/>
    <property type="match status" value="1"/>
</dbReference>
<accession>A0A931AF78</accession>
<dbReference type="Pfam" id="PF05368">
    <property type="entry name" value="NmrA"/>
    <property type="match status" value="1"/>
</dbReference>
<evidence type="ECO:0000313" key="5">
    <source>
        <dbReference type="Proteomes" id="UP000605361"/>
    </source>
</evidence>
<comment type="similarity">
    <text evidence="1">Belongs to the NmrA-type oxidoreductase family.</text>
</comment>
<gene>
    <name evidence="4" type="ORF">ITP53_30440</name>
</gene>
<evidence type="ECO:0000256" key="1">
    <source>
        <dbReference type="ARBA" id="ARBA00006328"/>
    </source>
</evidence>
<evidence type="ECO:0000259" key="3">
    <source>
        <dbReference type="Pfam" id="PF05368"/>
    </source>
</evidence>
<organism evidence="4 5">
    <name type="scientific">Nonomuraea cypriaca</name>
    <dbReference type="NCBI Taxonomy" id="1187855"/>
    <lineage>
        <taxon>Bacteria</taxon>
        <taxon>Bacillati</taxon>
        <taxon>Actinomycetota</taxon>
        <taxon>Actinomycetes</taxon>
        <taxon>Streptosporangiales</taxon>
        <taxon>Streptosporangiaceae</taxon>
        <taxon>Nonomuraea</taxon>
    </lineage>
</organism>
<dbReference type="Gene3D" id="3.40.50.720">
    <property type="entry name" value="NAD(P)-binding Rossmann-like Domain"/>
    <property type="match status" value="1"/>
</dbReference>
<dbReference type="InterPro" id="IPR051164">
    <property type="entry name" value="NmrA-like_oxidored"/>
</dbReference>
<dbReference type="RefSeq" id="WP_195898896.1">
    <property type="nucleotide sequence ID" value="NZ_JADOGI010000107.1"/>
</dbReference>
<dbReference type="PANTHER" id="PTHR42748:SF7">
    <property type="entry name" value="NMRA LIKE REDOX SENSOR 1-RELATED"/>
    <property type="match status" value="1"/>
</dbReference>